<dbReference type="GO" id="GO:0006269">
    <property type="term" value="P:DNA replication, synthesis of primer"/>
    <property type="evidence" value="ECO:0007669"/>
    <property type="project" value="UniProtKB-KW"/>
</dbReference>
<evidence type="ECO:0000256" key="4">
    <source>
        <dbReference type="ARBA" id="ARBA00022485"/>
    </source>
</evidence>
<comment type="cofactor">
    <cofactor evidence="1">
        <name>[4Fe-4S] cluster</name>
        <dbReference type="ChEBI" id="CHEBI:49883"/>
    </cofactor>
</comment>
<evidence type="ECO:0000313" key="12">
    <source>
        <dbReference type="EMBL" id="KAL0270793.1"/>
    </source>
</evidence>
<evidence type="ECO:0000256" key="8">
    <source>
        <dbReference type="ARBA" id="ARBA00023004"/>
    </source>
</evidence>
<sequence length="380" mass="43909">MPLIKGYTDYEARRLDHLSHFILRLHYCRSEECRKWFIARELEFFRLKLLNTERKEDVILFMNKNDLQYVPISDDEKRTYAKDIISSTAKNIVLETTNIYKVPFTQVLDLVRGRRVFIKNGFCYVPHQDLSSILNSVFRARLSHALSQCASYIPTLDGDERLGRVLKGLHNSNTDSDYSLKGKDTIPITALDSLSIKSYPLCMRFMHDTFRKTHHLKYNARLQYGLFLKGIGVTLEDSLRFWKEGFTKKEDIDAEKFEKTYSYAIRHSYGKEGKRADYTPHSCMKIIMTNVGPGENHGCPFKHIDANTLKQRLLSFNLSINDVADVISYVNNGHYQLACTRYFEITHATSNAKGVNHPNAYFAESQKLINSKVNGNVTSE</sequence>
<keyword evidence="6" id="KW-0235">DNA replication</keyword>
<feature type="domain" description="DNA primase large subunit C-terminal" evidence="11">
    <location>
        <begin position="193"/>
        <end position="362"/>
    </location>
</feature>
<dbReference type="InterPro" id="IPR007238">
    <property type="entry name" value="DNA_primase_lsu_euk/arc"/>
</dbReference>
<evidence type="ECO:0000256" key="6">
    <source>
        <dbReference type="ARBA" id="ARBA00022705"/>
    </source>
</evidence>
<dbReference type="GO" id="GO:0003677">
    <property type="term" value="F:DNA binding"/>
    <property type="evidence" value="ECO:0007669"/>
    <property type="project" value="UniProtKB-KW"/>
</dbReference>
<dbReference type="CDD" id="cd07322">
    <property type="entry name" value="PriL_PriS_Eukaryotic"/>
    <property type="match status" value="1"/>
</dbReference>
<keyword evidence="8" id="KW-0408">Iron</keyword>
<organism evidence="12">
    <name type="scientific">Menopon gallinae</name>
    <name type="common">poultry shaft louse</name>
    <dbReference type="NCBI Taxonomy" id="328185"/>
    <lineage>
        <taxon>Eukaryota</taxon>
        <taxon>Metazoa</taxon>
        <taxon>Ecdysozoa</taxon>
        <taxon>Arthropoda</taxon>
        <taxon>Hexapoda</taxon>
        <taxon>Insecta</taxon>
        <taxon>Pterygota</taxon>
        <taxon>Neoptera</taxon>
        <taxon>Paraneoptera</taxon>
        <taxon>Psocodea</taxon>
        <taxon>Troctomorpha</taxon>
        <taxon>Phthiraptera</taxon>
        <taxon>Amblycera</taxon>
        <taxon>Menoponidae</taxon>
        <taxon>Menopon</taxon>
    </lineage>
</organism>
<dbReference type="GO" id="GO:0006270">
    <property type="term" value="P:DNA replication initiation"/>
    <property type="evidence" value="ECO:0007669"/>
    <property type="project" value="TreeGrafter"/>
</dbReference>
<keyword evidence="5" id="KW-0639">Primosome</keyword>
<evidence type="ECO:0000256" key="1">
    <source>
        <dbReference type="ARBA" id="ARBA00001966"/>
    </source>
</evidence>
<dbReference type="PANTHER" id="PTHR10537:SF3">
    <property type="entry name" value="DNA PRIMASE LARGE SUBUNIT"/>
    <property type="match status" value="1"/>
</dbReference>
<dbReference type="Pfam" id="PF26466">
    <property type="entry name" value="DNA_primase_lrg_N"/>
    <property type="match status" value="1"/>
</dbReference>
<gene>
    <name evidence="12" type="ORF">PYX00_008086</name>
</gene>
<name>A0AAW2HMA5_9NEOP</name>
<dbReference type="Pfam" id="PF04104">
    <property type="entry name" value="DNA_primase_lrg"/>
    <property type="match status" value="1"/>
</dbReference>
<dbReference type="GO" id="GO:0051539">
    <property type="term" value="F:4 iron, 4 sulfur cluster binding"/>
    <property type="evidence" value="ECO:0007669"/>
    <property type="project" value="UniProtKB-KW"/>
</dbReference>
<evidence type="ECO:0000256" key="9">
    <source>
        <dbReference type="ARBA" id="ARBA00023014"/>
    </source>
</evidence>
<keyword evidence="4" id="KW-0004">4Fe-4S</keyword>
<evidence type="ECO:0000256" key="7">
    <source>
        <dbReference type="ARBA" id="ARBA00022723"/>
    </source>
</evidence>
<comment type="caution">
    <text evidence="12">The sequence shown here is derived from an EMBL/GenBank/DDBJ whole genome shotgun (WGS) entry which is preliminary data.</text>
</comment>
<dbReference type="Gene3D" id="1.20.930.80">
    <property type="match status" value="1"/>
</dbReference>
<evidence type="ECO:0000256" key="2">
    <source>
        <dbReference type="ARBA" id="ARBA00010564"/>
    </source>
</evidence>
<dbReference type="InterPro" id="IPR058560">
    <property type="entry name" value="DNA_primase_C"/>
</dbReference>
<dbReference type="AlphaFoldDB" id="A0AAW2HMA5"/>
<reference evidence="12" key="1">
    <citation type="journal article" date="2024" name="Gigascience">
        <title>Chromosome-level genome of the poultry shaft louse Menopon gallinae provides insight into the host-switching and adaptive evolution of parasitic lice.</title>
        <authorList>
            <person name="Xu Y."/>
            <person name="Ma L."/>
            <person name="Liu S."/>
            <person name="Liang Y."/>
            <person name="Liu Q."/>
            <person name="He Z."/>
            <person name="Tian L."/>
            <person name="Duan Y."/>
            <person name="Cai W."/>
            <person name="Li H."/>
            <person name="Song F."/>
        </authorList>
    </citation>
    <scope>NUCLEOTIDE SEQUENCE</scope>
    <source>
        <strain evidence="12">Cailab_2023a</strain>
    </source>
</reference>
<evidence type="ECO:0000256" key="3">
    <source>
        <dbReference type="ARBA" id="ARBA00019038"/>
    </source>
</evidence>
<dbReference type="EMBL" id="JARGDH010000004">
    <property type="protein sequence ID" value="KAL0270793.1"/>
    <property type="molecule type" value="Genomic_DNA"/>
</dbReference>
<evidence type="ECO:0000256" key="10">
    <source>
        <dbReference type="ARBA" id="ARBA00023125"/>
    </source>
</evidence>
<protein>
    <recommendedName>
        <fullName evidence="3">DNA primase large subunit</fullName>
    </recommendedName>
</protein>
<dbReference type="PANTHER" id="PTHR10537">
    <property type="entry name" value="DNA PRIMASE LARGE SUBUNIT"/>
    <property type="match status" value="1"/>
</dbReference>
<accession>A0AAW2HMA5</accession>
<evidence type="ECO:0000259" key="11">
    <source>
        <dbReference type="Pfam" id="PF04104"/>
    </source>
</evidence>
<proteinExistence type="inferred from homology"/>
<comment type="similarity">
    <text evidence="2">Belongs to the eukaryotic-type primase large subunit family.</text>
</comment>
<keyword evidence="9" id="KW-0411">Iron-sulfur</keyword>
<keyword evidence="7" id="KW-0479">Metal-binding</keyword>
<dbReference type="GO" id="GO:0046872">
    <property type="term" value="F:metal ion binding"/>
    <property type="evidence" value="ECO:0007669"/>
    <property type="project" value="UniProtKB-KW"/>
</dbReference>
<evidence type="ECO:0000256" key="5">
    <source>
        <dbReference type="ARBA" id="ARBA00022515"/>
    </source>
</evidence>
<keyword evidence="10" id="KW-0238">DNA-binding</keyword>
<dbReference type="InterPro" id="IPR016558">
    <property type="entry name" value="DNA_primase_lsu_euk"/>
</dbReference>
<dbReference type="GO" id="GO:0005658">
    <property type="term" value="C:alpha DNA polymerase:primase complex"/>
    <property type="evidence" value="ECO:0007669"/>
    <property type="project" value="UniProtKB-ARBA"/>
</dbReference>